<evidence type="ECO:0000256" key="2">
    <source>
        <dbReference type="ARBA" id="ARBA00022692"/>
    </source>
</evidence>
<feature type="transmembrane region" description="Helical" evidence="6">
    <location>
        <begin position="97"/>
        <end position="118"/>
    </location>
</feature>
<evidence type="ECO:0000256" key="6">
    <source>
        <dbReference type="SAM" id="Phobius"/>
    </source>
</evidence>
<accession>A0ABP0G626</accession>
<dbReference type="InterPro" id="IPR028110">
    <property type="entry name" value="TMEM254"/>
</dbReference>
<dbReference type="Pfam" id="PF14934">
    <property type="entry name" value="TMEM254"/>
    <property type="match status" value="1"/>
</dbReference>
<evidence type="ECO:0000256" key="4">
    <source>
        <dbReference type="ARBA" id="ARBA00023136"/>
    </source>
</evidence>
<gene>
    <name evidence="7" type="ORF">CVLEPA_LOCUS18273</name>
</gene>
<feature type="transmembrane region" description="Helical" evidence="6">
    <location>
        <begin position="12"/>
        <end position="35"/>
    </location>
</feature>
<reference evidence="7 8" key="1">
    <citation type="submission" date="2024-02" db="EMBL/GenBank/DDBJ databases">
        <authorList>
            <person name="Daric V."/>
            <person name="Darras S."/>
        </authorList>
    </citation>
    <scope>NUCLEOTIDE SEQUENCE [LARGE SCALE GENOMIC DNA]</scope>
</reference>
<evidence type="ECO:0000313" key="7">
    <source>
        <dbReference type="EMBL" id="CAK8686328.1"/>
    </source>
</evidence>
<keyword evidence="4 6" id="KW-0472">Membrane</keyword>
<name>A0ABP0G626_CLALP</name>
<evidence type="ECO:0000256" key="3">
    <source>
        <dbReference type="ARBA" id="ARBA00022989"/>
    </source>
</evidence>
<dbReference type="PANTHER" id="PTHR34104">
    <property type="entry name" value="TRANSMEMBRANE PROTEIN 254"/>
    <property type="match status" value="1"/>
</dbReference>
<comment type="caution">
    <text evidence="7">The sequence shown here is derived from an EMBL/GenBank/DDBJ whole genome shotgun (WGS) entry which is preliminary data.</text>
</comment>
<keyword evidence="8" id="KW-1185">Reference proteome</keyword>
<comment type="subcellular location">
    <subcellularLocation>
        <location evidence="1">Membrane</location>
        <topology evidence="1">Multi-pass membrane protein</topology>
    </subcellularLocation>
</comment>
<keyword evidence="2 6" id="KW-0812">Transmembrane</keyword>
<evidence type="ECO:0000313" key="8">
    <source>
        <dbReference type="Proteomes" id="UP001642483"/>
    </source>
</evidence>
<feature type="transmembrane region" description="Helical" evidence="6">
    <location>
        <begin position="55"/>
        <end position="77"/>
    </location>
</feature>
<dbReference type="Proteomes" id="UP001642483">
    <property type="component" value="Unassembled WGS sequence"/>
</dbReference>
<proteinExistence type="predicted"/>
<evidence type="ECO:0000256" key="5">
    <source>
        <dbReference type="ARBA" id="ARBA00034834"/>
    </source>
</evidence>
<organism evidence="7 8">
    <name type="scientific">Clavelina lepadiformis</name>
    <name type="common">Light-bulb sea squirt</name>
    <name type="synonym">Ascidia lepadiformis</name>
    <dbReference type="NCBI Taxonomy" id="159417"/>
    <lineage>
        <taxon>Eukaryota</taxon>
        <taxon>Metazoa</taxon>
        <taxon>Chordata</taxon>
        <taxon>Tunicata</taxon>
        <taxon>Ascidiacea</taxon>
        <taxon>Aplousobranchia</taxon>
        <taxon>Clavelinidae</taxon>
        <taxon>Clavelina</taxon>
    </lineage>
</organism>
<dbReference type="PANTHER" id="PTHR34104:SF3">
    <property type="entry name" value="TRANSMEMBRANE PROTEIN 254"/>
    <property type="match status" value="1"/>
</dbReference>
<dbReference type="EMBL" id="CAWYQH010000102">
    <property type="protein sequence ID" value="CAK8686328.1"/>
    <property type="molecule type" value="Genomic_DNA"/>
</dbReference>
<keyword evidence="3 6" id="KW-1133">Transmembrane helix</keyword>
<sequence>MSGNDKKISSKYFKRLGVLVLLLSCILFSVLYLAIYHRDVVPYKSLGPVGSFYHYISYTYPSIAFYVFYGLIVAHIIEGFQAMHIARKKGVKNDAALMKWFLQTLLAGRFSVMLILAYKPKTKGK</sequence>
<evidence type="ECO:0000256" key="1">
    <source>
        <dbReference type="ARBA" id="ARBA00004141"/>
    </source>
</evidence>
<protein>
    <recommendedName>
        <fullName evidence="5">Transmembrane protein 254</fullName>
    </recommendedName>
</protein>